<feature type="compositionally biased region" description="Pro residues" evidence="5">
    <location>
        <begin position="86"/>
        <end position="96"/>
    </location>
</feature>
<dbReference type="AlphaFoldDB" id="A0A4R4WQ67"/>
<comment type="caution">
    <text evidence="7">The sequence shown here is derived from an EMBL/GenBank/DDBJ whole genome shotgun (WGS) entry which is preliminary data.</text>
</comment>
<feature type="compositionally biased region" description="Polar residues" evidence="5">
    <location>
        <begin position="140"/>
        <end position="151"/>
    </location>
</feature>
<comment type="subcellular location">
    <subcellularLocation>
        <location evidence="1">Membrane</location>
        <topology evidence="1">Single-pass membrane protein</topology>
    </subcellularLocation>
</comment>
<gene>
    <name evidence="7" type="ORF">E1218_23690</name>
</gene>
<dbReference type="Proteomes" id="UP000295172">
    <property type="component" value="Unassembled WGS sequence"/>
</dbReference>
<feature type="compositionally biased region" description="Low complexity" evidence="5">
    <location>
        <begin position="152"/>
        <end position="171"/>
    </location>
</feature>
<sequence length="409" mass="44108">MPQSGERGPQGGPAPSSESSYLWAPSPQAGPAQQPPSPWSNALPPNQQQGGPRHAAQRGHHPGYHQGAGSQIGPMGQPVQQEPTWQYPPIPIPQPPGSNRRRKQQQRARGLLIGLVVLAVLVVGSGVTLLVRFAGDDAPQATNSPSAAPSETPSDSPSAGPSTTPSEPAPTAEDEVLTANKLYSVGPIASSKCAEPPFAPVNITSTRNYYAHLLPCLDRTWSLAMQKAGLGFRSPKTIVYNGRLSSPCGLQRGVRAAYCAANATIYLSFALDNRYYRNNPVYARAIMLNTFAHEYGHHVQNLAGILTASVTRQQSMAPNQKLLESRRRELQATCLGAAYLGANAAFIPMRDPLLANWKFLIAHTGDDYARPRVYDHGNRVSNYQWSIAGYNSKQPNKCNTYTADEARVA</sequence>
<evidence type="ECO:0000256" key="1">
    <source>
        <dbReference type="ARBA" id="ARBA00004167"/>
    </source>
</evidence>
<reference evidence="7 8" key="1">
    <citation type="submission" date="2019-02" db="EMBL/GenBank/DDBJ databases">
        <title>Draft genome sequences of novel Actinobacteria.</title>
        <authorList>
            <person name="Sahin N."/>
            <person name="Ay H."/>
            <person name="Saygin H."/>
        </authorList>
    </citation>
    <scope>NUCLEOTIDE SEQUENCE [LARGE SCALE GENOMIC DNA]</scope>
    <source>
        <strain evidence="7 8">16K104</strain>
    </source>
</reference>
<evidence type="ECO:0000256" key="2">
    <source>
        <dbReference type="ARBA" id="ARBA00022692"/>
    </source>
</evidence>
<proteinExistence type="predicted"/>
<accession>A0A4R4WQ67</accession>
<dbReference type="InterPro" id="IPR007343">
    <property type="entry name" value="Uncharacterised_pept_Zn_put"/>
</dbReference>
<dbReference type="GO" id="GO:0016020">
    <property type="term" value="C:membrane"/>
    <property type="evidence" value="ECO:0007669"/>
    <property type="project" value="UniProtKB-SubCell"/>
</dbReference>
<feature type="compositionally biased region" description="Low complexity" evidence="5">
    <location>
        <begin position="23"/>
        <end position="32"/>
    </location>
</feature>
<evidence type="ECO:0000256" key="5">
    <source>
        <dbReference type="SAM" id="MobiDB-lite"/>
    </source>
</evidence>
<keyword evidence="3 6" id="KW-1133">Transmembrane helix</keyword>
<name>A0A4R4WQ67_9ACTN</name>
<feature type="transmembrane region" description="Helical" evidence="6">
    <location>
        <begin position="110"/>
        <end position="134"/>
    </location>
</feature>
<protein>
    <recommendedName>
        <fullName evidence="9">Metalloprotease</fullName>
    </recommendedName>
</protein>
<keyword evidence="2 6" id="KW-0812">Transmembrane</keyword>
<evidence type="ECO:0000256" key="6">
    <source>
        <dbReference type="SAM" id="Phobius"/>
    </source>
</evidence>
<evidence type="ECO:0000256" key="3">
    <source>
        <dbReference type="ARBA" id="ARBA00022989"/>
    </source>
</evidence>
<evidence type="ECO:0000313" key="7">
    <source>
        <dbReference type="EMBL" id="TDD19674.1"/>
    </source>
</evidence>
<feature type="region of interest" description="Disordered" evidence="5">
    <location>
        <begin position="137"/>
        <end position="172"/>
    </location>
</feature>
<organism evidence="7 8">
    <name type="scientific">Kribbella turkmenica</name>
    <dbReference type="NCBI Taxonomy" id="2530375"/>
    <lineage>
        <taxon>Bacteria</taxon>
        <taxon>Bacillati</taxon>
        <taxon>Actinomycetota</taxon>
        <taxon>Actinomycetes</taxon>
        <taxon>Propionibacteriales</taxon>
        <taxon>Kribbellaceae</taxon>
        <taxon>Kribbella</taxon>
    </lineage>
</organism>
<evidence type="ECO:0000313" key="8">
    <source>
        <dbReference type="Proteomes" id="UP000295172"/>
    </source>
</evidence>
<keyword evidence="8" id="KW-1185">Reference proteome</keyword>
<dbReference type="OrthoDB" id="3508456at2"/>
<feature type="region of interest" description="Disordered" evidence="5">
    <location>
        <begin position="1"/>
        <end position="105"/>
    </location>
</feature>
<dbReference type="PANTHER" id="PTHR30168">
    <property type="entry name" value="PUTATIVE MEMBRANE PROTEIN YPFJ"/>
    <property type="match status" value="1"/>
</dbReference>
<dbReference type="PANTHER" id="PTHR30168:SF0">
    <property type="entry name" value="INNER MEMBRANE PROTEIN"/>
    <property type="match status" value="1"/>
</dbReference>
<keyword evidence="4 6" id="KW-0472">Membrane</keyword>
<dbReference type="EMBL" id="SMKR01000112">
    <property type="protein sequence ID" value="TDD19674.1"/>
    <property type="molecule type" value="Genomic_DNA"/>
</dbReference>
<evidence type="ECO:0000256" key="4">
    <source>
        <dbReference type="ARBA" id="ARBA00023136"/>
    </source>
</evidence>
<evidence type="ECO:0008006" key="9">
    <source>
        <dbReference type="Google" id="ProtNLM"/>
    </source>
</evidence>
<dbReference type="Pfam" id="PF04228">
    <property type="entry name" value="Zn_peptidase"/>
    <property type="match status" value="1"/>
</dbReference>